<dbReference type="InterPro" id="IPR002477">
    <property type="entry name" value="Peptidoglycan-bd-like"/>
</dbReference>
<reference evidence="4" key="1">
    <citation type="journal article" date="2019" name="Int. J. Syst. Evol. Microbiol.">
        <title>The Global Catalogue of Microorganisms (GCM) 10K type strain sequencing project: providing services to taxonomists for standard genome sequencing and annotation.</title>
        <authorList>
            <consortium name="The Broad Institute Genomics Platform"/>
            <consortium name="The Broad Institute Genome Sequencing Center for Infectious Disease"/>
            <person name="Wu L."/>
            <person name="Ma J."/>
        </authorList>
    </citation>
    <scope>NUCLEOTIDE SEQUENCE [LARGE SCALE GENOMIC DNA]</scope>
    <source>
        <strain evidence="4">CGMCC 4.7241</strain>
    </source>
</reference>
<dbReference type="Pfam" id="PF01471">
    <property type="entry name" value="PG_binding_1"/>
    <property type="match status" value="2"/>
</dbReference>
<dbReference type="RefSeq" id="WP_205115708.1">
    <property type="nucleotide sequence ID" value="NZ_JAFBCM010000001.1"/>
</dbReference>
<dbReference type="SUPFAM" id="SSF53187">
    <property type="entry name" value="Zn-dependent exopeptidases"/>
    <property type="match status" value="1"/>
</dbReference>
<evidence type="ECO:0000259" key="2">
    <source>
        <dbReference type="SMART" id="SM00646"/>
    </source>
</evidence>
<dbReference type="EMBL" id="JBHRZH010000019">
    <property type="protein sequence ID" value="MFC3763603.1"/>
    <property type="molecule type" value="Genomic_DNA"/>
</dbReference>
<gene>
    <name evidence="3" type="ORF">ACFOUW_22380</name>
</gene>
<sequence>MNEHQYGLGDRGPAVAEIRAKLVQLGVLLAPELPDDPADALFDEATDQAVRHFQQQRGLTANGLVDRMTYLTLDEARWRLGDRLLSYQAGHLLAGDDVLALQRRLLELGFNLRRVDGVYGPGTERAVREFQRSVGVPADGSCGPATFKSLTRLSPKVTGGRADSLRDAERVHEAGPRLPGKIVVIDPGHGDADRGCCSNGLCEADVAFDLASRIEGRLAATGVRVFLTRGRDSCPDDVSRARFANETDADVVVSLHVDEHPNEIASGVATYYYGTAADPLRSSSLGERFAGLVQREIVARTDLVDCRTHPKTWELLRYTRMPAVRVELGYVSNHGDALRIADPGFRDVVAEAIVVAIQRVYLPPDMDAPTGVLKLGELIR</sequence>
<evidence type="ECO:0000313" key="3">
    <source>
        <dbReference type="EMBL" id="MFC3763603.1"/>
    </source>
</evidence>
<organism evidence="3 4">
    <name type="scientific">Tenggerimyces flavus</name>
    <dbReference type="NCBI Taxonomy" id="1708749"/>
    <lineage>
        <taxon>Bacteria</taxon>
        <taxon>Bacillati</taxon>
        <taxon>Actinomycetota</taxon>
        <taxon>Actinomycetes</taxon>
        <taxon>Propionibacteriales</taxon>
        <taxon>Nocardioidaceae</taxon>
        <taxon>Tenggerimyces</taxon>
    </lineage>
</organism>
<dbReference type="SMART" id="SM00646">
    <property type="entry name" value="Ami_3"/>
    <property type="match status" value="1"/>
</dbReference>
<dbReference type="InterPro" id="IPR050695">
    <property type="entry name" value="N-acetylmuramoyl_amidase_3"/>
</dbReference>
<keyword evidence="1" id="KW-0378">Hydrolase</keyword>
<dbReference type="InterPro" id="IPR002508">
    <property type="entry name" value="MurNAc-LAA_cat"/>
</dbReference>
<dbReference type="Proteomes" id="UP001595699">
    <property type="component" value="Unassembled WGS sequence"/>
</dbReference>
<dbReference type="InterPro" id="IPR036366">
    <property type="entry name" value="PGBDSf"/>
</dbReference>
<dbReference type="SUPFAM" id="SSF47090">
    <property type="entry name" value="PGBD-like"/>
    <property type="match status" value="2"/>
</dbReference>
<proteinExistence type="predicted"/>
<dbReference type="PANTHER" id="PTHR30404:SF0">
    <property type="entry name" value="N-ACETYLMURAMOYL-L-ALANINE AMIDASE AMIC"/>
    <property type="match status" value="1"/>
</dbReference>
<keyword evidence="4" id="KW-1185">Reference proteome</keyword>
<name>A0ABV7YEK8_9ACTN</name>
<evidence type="ECO:0000256" key="1">
    <source>
        <dbReference type="ARBA" id="ARBA00022801"/>
    </source>
</evidence>
<feature type="domain" description="MurNAc-LAA" evidence="2">
    <location>
        <begin position="241"/>
        <end position="358"/>
    </location>
</feature>
<dbReference type="Gene3D" id="3.40.630.40">
    <property type="entry name" value="Zn-dependent exopeptidases"/>
    <property type="match status" value="1"/>
</dbReference>
<dbReference type="CDD" id="cd02696">
    <property type="entry name" value="MurNAc-LAA"/>
    <property type="match status" value="1"/>
</dbReference>
<dbReference type="Pfam" id="PF01520">
    <property type="entry name" value="Amidase_3"/>
    <property type="match status" value="1"/>
</dbReference>
<accession>A0ABV7YEK8</accession>
<dbReference type="PANTHER" id="PTHR30404">
    <property type="entry name" value="N-ACETYLMURAMOYL-L-ALANINE AMIDASE"/>
    <property type="match status" value="1"/>
</dbReference>
<protein>
    <submittedName>
        <fullName evidence="3">N-acetylmuramoyl-L-alanine amidase</fullName>
    </submittedName>
</protein>
<comment type="caution">
    <text evidence="3">The sequence shown here is derived from an EMBL/GenBank/DDBJ whole genome shotgun (WGS) entry which is preliminary data.</text>
</comment>
<dbReference type="InterPro" id="IPR036365">
    <property type="entry name" value="PGBD-like_sf"/>
</dbReference>
<dbReference type="Gene3D" id="1.10.101.10">
    <property type="entry name" value="PGBD-like superfamily/PGBD"/>
    <property type="match status" value="2"/>
</dbReference>
<evidence type="ECO:0000313" key="4">
    <source>
        <dbReference type="Proteomes" id="UP001595699"/>
    </source>
</evidence>